<keyword evidence="13" id="KW-1185">Reference proteome</keyword>
<evidence type="ECO:0000256" key="4">
    <source>
        <dbReference type="ARBA" id="ARBA00022829"/>
    </source>
</evidence>
<evidence type="ECO:0000313" key="13">
    <source>
        <dbReference type="Proteomes" id="UP000633619"/>
    </source>
</evidence>
<dbReference type="PROSITE" id="PS51898">
    <property type="entry name" value="TYR_RECOMBINASE"/>
    <property type="match status" value="1"/>
</dbReference>
<dbReference type="GO" id="GO:0003677">
    <property type="term" value="F:DNA binding"/>
    <property type="evidence" value="ECO:0007669"/>
    <property type="project" value="UniProtKB-UniRule"/>
</dbReference>
<dbReference type="PROSITE" id="PS51900">
    <property type="entry name" value="CB"/>
    <property type="match status" value="1"/>
</dbReference>
<dbReference type="InterPro" id="IPR010998">
    <property type="entry name" value="Integrase_recombinase_N"/>
</dbReference>
<dbReference type="Gene3D" id="1.10.443.10">
    <property type="entry name" value="Intergrase catalytic core"/>
    <property type="match status" value="1"/>
</dbReference>
<keyword evidence="2" id="KW-0963">Cytoplasm</keyword>
<dbReference type="GO" id="GO:0015074">
    <property type="term" value="P:DNA integration"/>
    <property type="evidence" value="ECO:0007669"/>
    <property type="project" value="UniProtKB-KW"/>
</dbReference>
<evidence type="ECO:0000256" key="1">
    <source>
        <dbReference type="ARBA" id="ARBA00004496"/>
    </source>
</evidence>
<dbReference type="GO" id="GO:0006310">
    <property type="term" value="P:DNA recombination"/>
    <property type="evidence" value="ECO:0007669"/>
    <property type="project" value="UniProtKB-KW"/>
</dbReference>
<sequence length="361" mass="42277">MKPVFKSRKLPENINRIISQFPAEVQEFFLEMISAERSKQTIANYAYDFALFFDYLNSINKTIEQVDPMIIKRFFRQIENGYERTVHILRKKKDPKTGKIKEEWITRTHFRENSQSGKQRKRASLRSLFRFLVKTHVLNQNPMAEYEDASLRSRSRQKVPVFLTKEEALRLLRAVKTYHQKKNTKSPEWMERRDLAILLLFLNTGMRVSELIQLNLNSIQSDGEVMRVIILGKGGKERMLKLNETAKQALKNYLTVRPENKASREHQQALFLNKNYQRISRKGISDIISKYVREANLPPKAASISPHKLRHTLATLLLSNGENLRVVQEILGHSNIQTTQIYTHVINTEKDEALDRLDQML</sequence>
<evidence type="ECO:0000313" key="12">
    <source>
        <dbReference type="EMBL" id="MBH8595444.1"/>
    </source>
</evidence>
<gene>
    <name evidence="12" type="ORF">I8U20_08880</name>
</gene>
<name>A0A8I1A602_THEIN</name>
<protein>
    <submittedName>
        <fullName evidence="12">Tyrosine-type recombinase/integrase</fullName>
    </submittedName>
</protein>
<feature type="domain" description="Core-binding (CB)" evidence="11">
    <location>
        <begin position="19"/>
        <end position="133"/>
    </location>
</feature>
<dbReference type="InterPro" id="IPR013762">
    <property type="entry name" value="Integrase-like_cat_sf"/>
</dbReference>
<evidence type="ECO:0000256" key="2">
    <source>
        <dbReference type="ARBA" id="ARBA00022490"/>
    </source>
</evidence>
<reference evidence="12 13" key="1">
    <citation type="submission" date="2020-12" db="EMBL/GenBank/DDBJ databases">
        <title>WGS of Thermoactinomyces spp.</title>
        <authorList>
            <person name="Cheng K."/>
        </authorList>
    </citation>
    <scope>NUCLEOTIDE SEQUENCE [LARGE SCALE GENOMIC DNA]</scope>
    <source>
        <strain evidence="13">CICC 10671\DSM 43846</strain>
    </source>
</reference>
<evidence type="ECO:0000259" key="11">
    <source>
        <dbReference type="PROSITE" id="PS51900"/>
    </source>
</evidence>
<evidence type="ECO:0000259" key="10">
    <source>
        <dbReference type="PROSITE" id="PS51898"/>
    </source>
</evidence>
<evidence type="ECO:0000256" key="7">
    <source>
        <dbReference type="ARBA" id="ARBA00023172"/>
    </source>
</evidence>
<dbReference type="PANTHER" id="PTHR30349:SF77">
    <property type="entry name" value="TYROSINE RECOMBINASE XERC"/>
    <property type="match status" value="1"/>
</dbReference>
<dbReference type="Proteomes" id="UP000633619">
    <property type="component" value="Unassembled WGS sequence"/>
</dbReference>
<keyword evidence="4" id="KW-0159">Chromosome partition</keyword>
<dbReference type="InterPro" id="IPR044068">
    <property type="entry name" value="CB"/>
</dbReference>
<dbReference type="GO" id="GO:0051301">
    <property type="term" value="P:cell division"/>
    <property type="evidence" value="ECO:0007669"/>
    <property type="project" value="UniProtKB-KW"/>
</dbReference>
<keyword evidence="3" id="KW-0132">Cell division</keyword>
<dbReference type="Pfam" id="PF00589">
    <property type="entry name" value="Phage_integrase"/>
    <property type="match status" value="1"/>
</dbReference>
<dbReference type="InterPro" id="IPR011010">
    <property type="entry name" value="DNA_brk_join_enz"/>
</dbReference>
<dbReference type="InterPro" id="IPR004107">
    <property type="entry name" value="Integrase_SAM-like_N"/>
</dbReference>
<keyword evidence="6 9" id="KW-0238">DNA-binding</keyword>
<keyword evidence="8" id="KW-0131">Cell cycle</keyword>
<comment type="subcellular location">
    <subcellularLocation>
        <location evidence="1">Cytoplasm</location>
    </subcellularLocation>
</comment>
<evidence type="ECO:0000256" key="9">
    <source>
        <dbReference type="PROSITE-ProRule" id="PRU01248"/>
    </source>
</evidence>
<dbReference type="GO" id="GO:0005737">
    <property type="term" value="C:cytoplasm"/>
    <property type="evidence" value="ECO:0007669"/>
    <property type="project" value="UniProtKB-SubCell"/>
</dbReference>
<dbReference type="InterPro" id="IPR050090">
    <property type="entry name" value="Tyrosine_recombinase_XerCD"/>
</dbReference>
<dbReference type="SUPFAM" id="SSF56349">
    <property type="entry name" value="DNA breaking-rejoining enzymes"/>
    <property type="match status" value="1"/>
</dbReference>
<evidence type="ECO:0000256" key="5">
    <source>
        <dbReference type="ARBA" id="ARBA00022908"/>
    </source>
</evidence>
<dbReference type="EMBL" id="JAECVW010000004">
    <property type="protein sequence ID" value="MBH8595444.1"/>
    <property type="molecule type" value="Genomic_DNA"/>
</dbReference>
<comment type="caution">
    <text evidence="12">The sequence shown here is derived from an EMBL/GenBank/DDBJ whole genome shotgun (WGS) entry which is preliminary data.</text>
</comment>
<evidence type="ECO:0000256" key="8">
    <source>
        <dbReference type="ARBA" id="ARBA00023306"/>
    </source>
</evidence>
<dbReference type="Gene3D" id="1.10.150.130">
    <property type="match status" value="1"/>
</dbReference>
<dbReference type="AlphaFoldDB" id="A0A8I1A602"/>
<dbReference type="InterPro" id="IPR002104">
    <property type="entry name" value="Integrase_catalytic"/>
</dbReference>
<feature type="domain" description="Tyr recombinase" evidence="10">
    <location>
        <begin position="158"/>
        <end position="355"/>
    </location>
</feature>
<keyword evidence="7" id="KW-0233">DNA recombination</keyword>
<dbReference type="GO" id="GO:0007059">
    <property type="term" value="P:chromosome segregation"/>
    <property type="evidence" value="ECO:0007669"/>
    <property type="project" value="UniProtKB-KW"/>
</dbReference>
<evidence type="ECO:0000256" key="6">
    <source>
        <dbReference type="ARBA" id="ARBA00023125"/>
    </source>
</evidence>
<organism evidence="12 13">
    <name type="scientific">Thermoactinomyces intermedius</name>
    <dbReference type="NCBI Taxonomy" id="2024"/>
    <lineage>
        <taxon>Bacteria</taxon>
        <taxon>Bacillati</taxon>
        <taxon>Bacillota</taxon>
        <taxon>Bacilli</taxon>
        <taxon>Bacillales</taxon>
        <taxon>Thermoactinomycetaceae</taxon>
        <taxon>Thermoactinomyces</taxon>
    </lineage>
</organism>
<accession>A0A8I1A602</accession>
<proteinExistence type="predicted"/>
<evidence type="ECO:0000256" key="3">
    <source>
        <dbReference type="ARBA" id="ARBA00022618"/>
    </source>
</evidence>
<dbReference type="Pfam" id="PF02899">
    <property type="entry name" value="Phage_int_SAM_1"/>
    <property type="match status" value="1"/>
</dbReference>
<dbReference type="PANTHER" id="PTHR30349">
    <property type="entry name" value="PHAGE INTEGRASE-RELATED"/>
    <property type="match status" value="1"/>
</dbReference>
<keyword evidence="5" id="KW-0229">DNA integration</keyword>